<dbReference type="Proteomes" id="UP001497644">
    <property type="component" value="Chromosome 6"/>
</dbReference>
<protein>
    <submittedName>
        <fullName evidence="1">Uncharacterized protein</fullName>
    </submittedName>
</protein>
<proteinExistence type="predicted"/>
<gene>
    <name evidence="2" type="ORF">LPLAT_LOCUS10727</name>
    <name evidence="1" type="ORF">LPLAT_LOCUS8266</name>
</gene>
<evidence type="ECO:0000313" key="2">
    <source>
        <dbReference type="EMBL" id="CAL1685169.1"/>
    </source>
</evidence>
<evidence type="ECO:0000313" key="3">
    <source>
        <dbReference type="Proteomes" id="UP001497644"/>
    </source>
</evidence>
<dbReference type="Proteomes" id="UP001497644">
    <property type="component" value="Unassembled WGS sequence"/>
</dbReference>
<evidence type="ECO:0000313" key="1">
    <source>
        <dbReference type="EMBL" id="CAL1672462.1"/>
    </source>
</evidence>
<dbReference type="EMBL" id="OZ034829">
    <property type="protein sequence ID" value="CAL1685169.1"/>
    <property type="molecule type" value="Genomic_DNA"/>
</dbReference>
<dbReference type="AlphaFoldDB" id="A0AAV2MYZ5"/>
<name>A0AAV2MYZ5_9HYME</name>
<sequence>MKEKRGMKQKRSCGWKRISAGMIEEILEQEKREMVAAEEGSAAGAWKREEWSVRRRGTEVIACTGR</sequence>
<dbReference type="EMBL" id="CAXIPU020000578">
    <property type="protein sequence ID" value="CAL1672462.1"/>
    <property type="molecule type" value="Genomic_DNA"/>
</dbReference>
<accession>A0AAV2MYZ5</accession>
<reference evidence="1" key="1">
    <citation type="submission" date="2024-04" db="EMBL/GenBank/DDBJ databases">
        <authorList>
            <consortium name="Molecular Ecology Group"/>
        </authorList>
    </citation>
    <scope>NUCLEOTIDE SEQUENCE</scope>
</reference>
<keyword evidence="3" id="KW-1185">Reference proteome</keyword>
<organism evidence="1 3">
    <name type="scientific">Lasius platythorax</name>
    <dbReference type="NCBI Taxonomy" id="488582"/>
    <lineage>
        <taxon>Eukaryota</taxon>
        <taxon>Metazoa</taxon>
        <taxon>Ecdysozoa</taxon>
        <taxon>Arthropoda</taxon>
        <taxon>Hexapoda</taxon>
        <taxon>Insecta</taxon>
        <taxon>Pterygota</taxon>
        <taxon>Neoptera</taxon>
        <taxon>Endopterygota</taxon>
        <taxon>Hymenoptera</taxon>
        <taxon>Apocrita</taxon>
        <taxon>Aculeata</taxon>
        <taxon>Formicoidea</taxon>
        <taxon>Formicidae</taxon>
        <taxon>Formicinae</taxon>
        <taxon>Lasius</taxon>
        <taxon>Lasius</taxon>
    </lineage>
</organism>